<evidence type="ECO:0000313" key="3">
    <source>
        <dbReference type="Proteomes" id="UP001054902"/>
    </source>
</evidence>
<protein>
    <submittedName>
        <fullName evidence="2">Uncharacterized protein</fullName>
    </submittedName>
</protein>
<gene>
    <name evidence="2" type="ORF">CTEN210_12111</name>
</gene>
<organism evidence="2 3">
    <name type="scientific">Chaetoceros tenuissimus</name>
    <dbReference type="NCBI Taxonomy" id="426638"/>
    <lineage>
        <taxon>Eukaryota</taxon>
        <taxon>Sar</taxon>
        <taxon>Stramenopiles</taxon>
        <taxon>Ochrophyta</taxon>
        <taxon>Bacillariophyta</taxon>
        <taxon>Coscinodiscophyceae</taxon>
        <taxon>Chaetocerotophycidae</taxon>
        <taxon>Chaetocerotales</taxon>
        <taxon>Chaetocerotaceae</taxon>
        <taxon>Chaetoceros</taxon>
    </lineage>
</organism>
<feature type="region of interest" description="Disordered" evidence="1">
    <location>
        <begin position="533"/>
        <end position="554"/>
    </location>
</feature>
<keyword evidence="3" id="KW-1185">Reference proteome</keyword>
<reference evidence="2 3" key="1">
    <citation type="journal article" date="2021" name="Sci. Rep.">
        <title>The genome of the diatom Chaetoceros tenuissimus carries an ancient integrated fragment of an extant virus.</title>
        <authorList>
            <person name="Hongo Y."/>
            <person name="Kimura K."/>
            <person name="Takaki Y."/>
            <person name="Yoshida Y."/>
            <person name="Baba S."/>
            <person name="Kobayashi G."/>
            <person name="Nagasaki K."/>
            <person name="Hano T."/>
            <person name="Tomaru Y."/>
        </authorList>
    </citation>
    <scope>NUCLEOTIDE SEQUENCE [LARGE SCALE GENOMIC DNA]</scope>
    <source>
        <strain evidence="2 3">NIES-3715</strain>
    </source>
</reference>
<feature type="compositionally biased region" description="Polar residues" evidence="1">
    <location>
        <begin position="534"/>
        <end position="552"/>
    </location>
</feature>
<dbReference type="Proteomes" id="UP001054902">
    <property type="component" value="Unassembled WGS sequence"/>
</dbReference>
<dbReference type="EMBL" id="BLLK01000051">
    <property type="protein sequence ID" value="GFH55635.1"/>
    <property type="molecule type" value="Genomic_DNA"/>
</dbReference>
<evidence type="ECO:0000313" key="2">
    <source>
        <dbReference type="EMBL" id="GFH55635.1"/>
    </source>
</evidence>
<evidence type="ECO:0000256" key="1">
    <source>
        <dbReference type="SAM" id="MobiDB-lite"/>
    </source>
</evidence>
<sequence>MNKKYKDMRRSCVKVTYNSMGERVQTKMRLSKKQKVSREKCKSCKPQPVQTFRKEQPVNEIDPMSSPALIWAVDILRDVLFGKIFRDVLAPSTMKTMDLHDILRFFFQSTFGATEIAIKRQMDLFQTILVHQQYSAFFRVAKRLVGIPGIQMFHPTVSAIYLEVWAWLFRENALQSMDCGRKVLVERNTLLEALEAVMFSGGNSFPLKLRSAIRDEISKDENECIDLDDAMENVLKCVEELDGLSRKVEEAIFKKKHMVSVAHSQSKFDGQSSLGVSTLKLAHLKKLFEMAVFLDSARIGLLTAEKVITLLLSWFQDCWNVVDLEKTELTRLLQHFEYEDNEEAIDYVLLLGVMYMFVLDCIDEDPLPHVLEAYLQEYRGTDEEDIDDIVKYVDGVRLKLDKSQLSMRATTNTCVTNARRSMSTLRPFPSNFITRWIMKPERDVFEREEMRKPQVQVMKRDQHSLQKPVLHCKNAELKIQANYVKGDISESSFGDHASNEDVGSDDEFKNPFGESIYIRFPGVEPYRRPLACQNRPNNSTMNRKSSFKTSSVPVKDDDTQICERQISRLRSRYRVVDQESSRASAQEKCNLAVDPVGKRVAVDPIEEPFEDVQVCSLDEKVNKCHDFITSNLVDHEKSLSSIKSSEKVEVFSDNEDARDEEYFIPSETIMSRKPVISQEDFYKYIAPKIAPKTLSSKSLDQDQDMKVDVPHLIAGNEEENDIYFESFPLDDQPEAISKIGASDSSEPMDIVVQTLPYVASDLGRSIQKEENVQGIVKKDDIDVLPSETCTVDEMYEQKVSKLINLENMMPAHSALTPHDAKRDIVVDFEESQVDSSKIAEDTSTTILKSPKYRMIQQKRDSIPPLKCLDQNQIQIFMKMLNSSSLCPLGGNSTDLIKQNKYFQIHLDKLEASRTMMYFFSFFMHQKTAGKQLSTKRRKYETDQVIIVPVASEVLIAANESTTLVENKDMTTSNKSKSQVEVNEEDQLMKFAQDVKPIQTERKREHGRLEHLPDVGRRDF</sequence>
<feature type="region of interest" description="Disordered" evidence="1">
    <location>
        <begin position="993"/>
        <end position="1019"/>
    </location>
</feature>
<comment type="caution">
    <text evidence="2">The sequence shown here is derived from an EMBL/GenBank/DDBJ whole genome shotgun (WGS) entry which is preliminary data.</text>
</comment>
<feature type="compositionally biased region" description="Basic and acidic residues" evidence="1">
    <location>
        <begin position="998"/>
        <end position="1019"/>
    </location>
</feature>
<dbReference type="AlphaFoldDB" id="A0AAD3D2Q5"/>
<name>A0AAD3D2Q5_9STRA</name>
<accession>A0AAD3D2Q5</accession>
<proteinExistence type="predicted"/>